<feature type="compositionally biased region" description="Pro residues" evidence="1">
    <location>
        <begin position="222"/>
        <end position="232"/>
    </location>
</feature>
<sequence>MTAAFEEDAPDDLVPEDWPTFYTRVPVWVLLSGCTAQAYRLYAFLAEHINSRTPGRRIAWPKGEAIARALKDYRKAARYWAELQDLGAIRIEEVRYAGGMRRRNGYHVRFNPPAGYDGLHSLSDFYTAHADVRAPRTAPRQTSHGEETAGHPRGPLGVTGGALGGTAQPDQHQLHPEQPENPAPPARSAPNARRAPAPSRRSDAGGVAASGNAPAPHTSAPPRSPRTTPPPQTSTLPRAQREDLRRIEAALPAELRDLLPARRPRPLRQAMLVALAQRTWTQLAERAERRWYAWGFAAAADAATGGTGLSSPVGVAITLLQDGACPDPRCEDGTNIDTGRTCPRCAESRADRRPSPTTASRHAATRADSDPPPRAAAPADRQPCPPPPTAPSPPPSAPAACPGWDATPCGRNAPSTGGMCTRCRMQALHSRPAESSRGTEPPSNQPSHST</sequence>
<reference evidence="2 3" key="1">
    <citation type="submission" date="2024-10" db="EMBL/GenBank/DDBJ databases">
        <title>The Natural Products Discovery Center: Release of the First 8490 Sequenced Strains for Exploring Actinobacteria Biosynthetic Diversity.</title>
        <authorList>
            <person name="Kalkreuter E."/>
            <person name="Kautsar S.A."/>
            <person name="Yang D."/>
            <person name="Bader C.D."/>
            <person name="Teijaro C.N."/>
            <person name="Fluegel L."/>
            <person name="Davis C.M."/>
            <person name="Simpson J.R."/>
            <person name="Lauterbach L."/>
            <person name="Steele A.D."/>
            <person name="Gui C."/>
            <person name="Meng S."/>
            <person name="Li G."/>
            <person name="Viehrig K."/>
            <person name="Ye F."/>
            <person name="Su P."/>
            <person name="Kiefer A.F."/>
            <person name="Nichols A."/>
            <person name="Cepeda A.J."/>
            <person name="Yan W."/>
            <person name="Fan B."/>
            <person name="Jiang Y."/>
            <person name="Adhikari A."/>
            <person name="Zheng C.-J."/>
            <person name="Schuster L."/>
            <person name="Cowan T.M."/>
            <person name="Smanski M.J."/>
            <person name="Chevrette M.G."/>
            <person name="De Carvalho L.P.S."/>
            <person name="Shen B."/>
        </authorList>
    </citation>
    <scope>NUCLEOTIDE SEQUENCE [LARGE SCALE GENOMIC DNA]</scope>
    <source>
        <strain evidence="2 3">NPDC017990</strain>
    </source>
</reference>
<feature type="compositionally biased region" description="Pro residues" evidence="1">
    <location>
        <begin position="383"/>
        <end position="397"/>
    </location>
</feature>
<proteinExistence type="predicted"/>
<gene>
    <name evidence="2" type="ORF">ACH4F9_42085</name>
</gene>
<accession>A0ABW7R2U0</accession>
<feature type="compositionally biased region" description="Low complexity" evidence="1">
    <location>
        <begin position="188"/>
        <end position="199"/>
    </location>
</feature>
<dbReference type="EMBL" id="JBIRGQ010000013">
    <property type="protein sequence ID" value="MFH8551588.1"/>
    <property type="molecule type" value="Genomic_DNA"/>
</dbReference>
<evidence type="ECO:0008006" key="4">
    <source>
        <dbReference type="Google" id="ProtNLM"/>
    </source>
</evidence>
<feature type="region of interest" description="Disordered" evidence="1">
    <location>
        <begin position="324"/>
        <end position="408"/>
    </location>
</feature>
<evidence type="ECO:0000313" key="2">
    <source>
        <dbReference type="EMBL" id="MFH8551588.1"/>
    </source>
</evidence>
<feature type="region of interest" description="Disordered" evidence="1">
    <location>
        <begin position="428"/>
        <end position="450"/>
    </location>
</feature>
<evidence type="ECO:0000256" key="1">
    <source>
        <dbReference type="SAM" id="MobiDB-lite"/>
    </source>
</evidence>
<organism evidence="2 3">
    <name type="scientific">Streptomyces longisporoflavus</name>
    <dbReference type="NCBI Taxonomy" id="28044"/>
    <lineage>
        <taxon>Bacteria</taxon>
        <taxon>Bacillati</taxon>
        <taxon>Actinomycetota</taxon>
        <taxon>Actinomycetes</taxon>
        <taxon>Kitasatosporales</taxon>
        <taxon>Streptomycetaceae</taxon>
        <taxon>Streptomyces</taxon>
    </lineage>
</organism>
<feature type="compositionally biased region" description="Polar residues" evidence="1">
    <location>
        <begin position="436"/>
        <end position="450"/>
    </location>
</feature>
<dbReference type="RefSeq" id="WP_397718586.1">
    <property type="nucleotide sequence ID" value="NZ_JBIRGN010000013.1"/>
</dbReference>
<dbReference type="Proteomes" id="UP001610818">
    <property type="component" value="Unassembled WGS sequence"/>
</dbReference>
<name>A0ABW7R2U0_9ACTN</name>
<evidence type="ECO:0000313" key="3">
    <source>
        <dbReference type="Proteomes" id="UP001610818"/>
    </source>
</evidence>
<feature type="region of interest" description="Disordered" evidence="1">
    <location>
        <begin position="135"/>
        <end position="242"/>
    </location>
</feature>
<protein>
    <recommendedName>
        <fullName evidence="4">Helix-turn-helix domain-containing protein</fullName>
    </recommendedName>
</protein>
<keyword evidence="3" id="KW-1185">Reference proteome</keyword>
<comment type="caution">
    <text evidence="2">The sequence shown here is derived from an EMBL/GenBank/DDBJ whole genome shotgun (WGS) entry which is preliminary data.</text>
</comment>